<feature type="domain" description="CTLH" evidence="3">
    <location>
        <begin position="306"/>
        <end position="363"/>
    </location>
</feature>
<evidence type="ECO:0000259" key="3">
    <source>
        <dbReference type="PROSITE" id="PS50897"/>
    </source>
</evidence>
<evidence type="ECO:0000313" key="7">
    <source>
        <dbReference type="Proteomes" id="UP000284657"/>
    </source>
</evidence>
<dbReference type="Proteomes" id="UP000277300">
    <property type="component" value="Unassembled WGS sequence"/>
</dbReference>
<dbReference type="PROSITE" id="PS51300">
    <property type="entry name" value="NIRD"/>
    <property type="match status" value="1"/>
</dbReference>
<dbReference type="InterPro" id="IPR024964">
    <property type="entry name" value="CTLH/CRA"/>
</dbReference>
<evidence type="ECO:0000313" key="4">
    <source>
        <dbReference type="EMBL" id="RLN46593.1"/>
    </source>
</evidence>
<feature type="chain" id="PRO_5036082339" description="CTLH domain-containing protein" evidence="2">
    <location>
        <begin position="26"/>
        <end position="384"/>
    </location>
</feature>
<dbReference type="Proteomes" id="UP000284657">
    <property type="component" value="Unassembled WGS sequence"/>
</dbReference>
<feature type="signal peptide" evidence="2">
    <location>
        <begin position="1"/>
        <end position="25"/>
    </location>
</feature>
<feature type="compositionally biased region" description="Basic and acidic residues" evidence="1">
    <location>
        <begin position="59"/>
        <end position="68"/>
    </location>
</feature>
<dbReference type="PANTHER" id="PTHR35796">
    <property type="entry name" value="HYPOTHETICAL CYTOSOLIC PROTEIN"/>
    <property type="match status" value="1"/>
</dbReference>
<dbReference type="EMBL" id="MBAD02002564">
    <property type="protein sequence ID" value="RLN46593.1"/>
    <property type="molecule type" value="Genomic_DNA"/>
</dbReference>
<sequence length="384" mass="43942">MHSKILVVLGLCVAASFLHLSDADAAPGHSLRRNLGWKKDDHHDHHDHRRRHDKHYRRRLESTESSDYKNDYDDCEHKDYGDKGYGDYDYDYKVYDKSYSYGDYDDYKGYGKSYGYKSYGGDCDYGYGYKSYGDGYGYYPSSYGYGGGYSYYPDYYSSYGYGYYPDYSYGGGFDYSYGYPKSYGYGYGYPPYFGYESAAGAANNQEPAKESAEASNTSTGKKSKKLSKEANHRLGSTEVGFGGTPTNERRWKKHGARRRMRVSKESMSIRSMNRLVMDYLVGKGYREVAEAFWRDSATKPHVDLQSVQERMSIQQLLIKGQIQKAREKLATMDPDFLEKNSGMDFLLAKQELIELIKVHNIEDALQFAIKNLAPFGQKSVSLST</sequence>
<accession>A0A3F2S0G3</accession>
<dbReference type="OrthoDB" id="2415936at2759"/>
<evidence type="ECO:0000313" key="5">
    <source>
        <dbReference type="EMBL" id="RLN67854.1"/>
    </source>
</evidence>
<dbReference type="PANTHER" id="PTHR35796:SF3">
    <property type="entry name" value="BHLH DOMAIN-CONTAINING PROTEIN"/>
    <property type="match status" value="1"/>
</dbReference>
<evidence type="ECO:0000313" key="6">
    <source>
        <dbReference type="Proteomes" id="UP000277300"/>
    </source>
</evidence>
<name>A0A3F2S0G3_9STRA</name>
<comment type="caution">
    <text evidence="5">The sequence shown here is derived from an EMBL/GenBank/DDBJ whole genome shotgun (WGS) entry which is preliminary data.</text>
</comment>
<gene>
    <name evidence="4" type="ORF">BBJ29_005688</name>
    <name evidence="5" type="ORF">BBP00_00001393</name>
</gene>
<reference evidence="6 7" key="1">
    <citation type="submission" date="2018-07" db="EMBL/GenBank/DDBJ databases">
        <title>Genome sequencing of oomycete isolates from Chile give support for New Zealand origin for Phytophthora kernoviae and make available the first Nothophytophthora sp. genome.</title>
        <authorList>
            <person name="Studholme D.J."/>
            <person name="Sanfuentes E."/>
            <person name="Panda P."/>
            <person name="Hill R."/>
            <person name="Sambles C."/>
            <person name="Grant M."/>
            <person name="Williams N.M."/>
            <person name="Mcdougal R.L."/>
        </authorList>
    </citation>
    <scope>NUCLEOTIDE SEQUENCE [LARGE SCALE GENOMIC DNA]</scope>
    <source>
        <strain evidence="5">Chile6</strain>
        <strain evidence="4">Chile7</strain>
    </source>
</reference>
<organism evidence="5 6">
    <name type="scientific">Phytophthora kernoviae</name>
    <dbReference type="NCBI Taxonomy" id="325452"/>
    <lineage>
        <taxon>Eukaryota</taxon>
        <taxon>Sar</taxon>
        <taxon>Stramenopiles</taxon>
        <taxon>Oomycota</taxon>
        <taxon>Peronosporomycetes</taxon>
        <taxon>Peronosporales</taxon>
        <taxon>Peronosporaceae</taxon>
        <taxon>Phytophthora</taxon>
    </lineage>
</organism>
<evidence type="ECO:0000256" key="1">
    <source>
        <dbReference type="SAM" id="MobiDB-lite"/>
    </source>
</evidence>
<dbReference type="SMART" id="SM00668">
    <property type="entry name" value="CTLH"/>
    <property type="match status" value="1"/>
</dbReference>
<dbReference type="InterPro" id="IPR006595">
    <property type="entry name" value="CTLH_C"/>
</dbReference>
<evidence type="ECO:0000256" key="2">
    <source>
        <dbReference type="SAM" id="SignalP"/>
    </source>
</evidence>
<keyword evidence="2" id="KW-0732">Signal</keyword>
<dbReference type="PROSITE" id="PS50897">
    <property type="entry name" value="CTLH"/>
    <property type="match status" value="1"/>
</dbReference>
<dbReference type="Pfam" id="PF10607">
    <property type="entry name" value="CTLH"/>
    <property type="match status" value="1"/>
</dbReference>
<dbReference type="Pfam" id="PF08513">
    <property type="entry name" value="LisH"/>
    <property type="match status" value="1"/>
</dbReference>
<proteinExistence type="predicted"/>
<feature type="region of interest" description="Disordered" evidence="1">
    <location>
        <begin position="40"/>
        <end position="68"/>
    </location>
</feature>
<feature type="compositionally biased region" description="Basic residues" evidence="1">
    <location>
        <begin position="45"/>
        <end position="58"/>
    </location>
</feature>
<dbReference type="InterPro" id="IPR006594">
    <property type="entry name" value="LisH"/>
</dbReference>
<dbReference type="AlphaFoldDB" id="A0A3F2S0G3"/>
<dbReference type="EMBL" id="MBDO02000019">
    <property type="protein sequence ID" value="RLN67854.1"/>
    <property type="molecule type" value="Genomic_DNA"/>
</dbReference>
<feature type="region of interest" description="Disordered" evidence="1">
    <location>
        <begin position="204"/>
        <end position="255"/>
    </location>
</feature>
<protein>
    <recommendedName>
        <fullName evidence="3">CTLH domain-containing protein</fullName>
    </recommendedName>
</protein>
<dbReference type="PROSITE" id="PS50896">
    <property type="entry name" value="LISH"/>
    <property type="match status" value="1"/>
</dbReference>